<organism evidence="2 4">
    <name type="scientific">Rotaria sordida</name>
    <dbReference type="NCBI Taxonomy" id="392033"/>
    <lineage>
        <taxon>Eukaryota</taxon>
        <taxon>Metazoa</taxon>
        <taxon>Spiralia</taxon>
        <taxon>Gnathifera</taxon>
        <taxon>Rotifera</taxon>
        <taxon>Eurotatoria</taxon>
        <taxon>Bdelloidea</taxon>
        <taxon>Philodinida</taxon>
        <taxon>Philodinidae</taxon>
        <taxon>Rotaria</taxon>
    </lineage>
</organism>
<name>A0A814DXB4_9BILA</name>
<dbReference type="AlphaFoldDB" id="A0A814DXB4"/>
<protein>
    <recommendedName>
        <fullName evidence="1">Integrator complex subunit 1 R4 domain-containing protein</fullName>
    </recommendedName>
</protein>
<evidence type="ECO:0000259" key="1">
    <source>
        <dbReference type="Pfam" id="PF22928"/>
    </source>
</evidence>
<gene>
    <name evidence="3" type="ORF">OTI717_LOCUS32972</name>
    <name evidence="2" type="ORF">RFH988_LOCUS12176</name>
</gene>
<dbReference type="EMBL" id="CAJOAX010010532">
    <property type="protein sequence ID" value="CAF4076775.1"/>
    <property type="molecule type" value="Genomic_DNA"/>
</dbReference>
<dbReference type="InterPro" id="IPR016024">
    <property type="entry name" value="ARM-type_fold"/>
</dbReference>
<dbReference type="Proteomes" id="UP000663823">
    <property type="component" value="Unassembled WGS sequence"/>
</dbReference>
<evidence type="ECO:0000313" key="2">
    <source>
        <dbReference type="EMBL" id="CAF0961684.1"/>
    </source>
</evidence>
<feature type="domain" description="Integrator complex subunit 1 R4" evidence="1">
    <location>
        <begin position="74"/>
        <end position="165"/>
    </location>
</feature>
<evidence type="ECO:0000313" key="4">
    <source>
        <dbReference type="Proteomes" id="UP000663882"/>
    </source>
</evidence>
<dbReference type="EMBL" id="CAJNOO010000502">
    <property type="protein sequence ID" value="CAF0961684.1"/>
    <property type="molecule type" value="Genomic_DNA"/>
</dbReference>
<evidence type="ECO:0000313" key="3">
    <source>
        <dbReference type="EMBL" id="CAF4076775.1"/>
    </source>
</evidence>
<accession>A0A814DXB4</accession>
<dbReference type="Pfam" id="PF22928">
    <property type="entry name" value="INTS1_R4"/>
    <property type="match status" value="1"/>
</dbReference>
<proteinExistence type="predicted"/>
<dbReference type="Proteomes" id="UP000663882">
    <property type="component" value="Unassembled WGS sequence"/>
</dbReference>
<dbReference type="InterPro" id="IPR053965">
    <property type="entry name" value="INTS1_R4"/>
</dbReference>
<dbReference type="SUPFAM" id="SSF48371">
    <property type="entry name" value="ARM repeat"/>
    <property type="match status" value="1"/>
</dbReference>
<reference evidence="2" key="1">
    <citation type="submission" date="2021-02" db="EMBL/GenBank/DDBJ databases">
        <authorList>
            <person name="Nowell W R."/>
        </authorList>
    </citation>
    <scope>NUCLEOTIDE SEQUENCE</scope>
</reference>
<comment type="caution">
    <text evidence="2">The sequence shown here is derived from an EMBL/GenBank/DDBJ whole genome shotgun (WGS) entry which is preliminary data.</text>
</comment>
<sequence>MTHYSTNTISNEIIPFNVRLCLIDRSLFDNNTQKSSPSSSSSSDSLLRHKPIDIQYYRMKLSISIDEYTSSIIIDDILLILNELKSHIDDYLSIDHIELILDSITNYLLSGNKQLIEQTYEFILKYIEKYPQHSLIFYSTYIKCILSKNLIVFQMAIEHFSHFIIYFQSKTHELFYILLKQGLINKIDVTTSITQAIRLLNLHRYDPITYTNLTSTISSKLAIATTTTTTTTTTTND</sequence>
<dbReference type="OrthoDB" id="10385186at2759"/>